<dbReference type="EMBL" id="LT608256">
    <property type="protein sequence ID" value="SCO60697.1"/>
    <property type="molecule type" value="Genomic_DNA"/>
</dbReference>
<reference evidence="1 5" key="1">
    <citation type="submission" date="2016-02" db="EMBL/GenBank/DDBJ databases">
        <authorList>
            <consortium name="Pathogen Informatics"/>
        </authorList>
    </citation>
    <scope>NUCLEOTIDE SEQUENCE [LARGE SCALE GENOMIC DNA]</scope>
    <source>
        <strain evidence="1 5">K173</strain>
        <strain evidence="2 8">NK65 ny</strain>
        <strain evidence="3 7">NK65e</strain>
        <strain evidence="4 6">SP11 Antwerpcl1</strain>
    </source>
</reference>
<dbReference type="OrthoDB" id="371771at2759"/>
<evidence type="ECO:0000313" key="5">
    <source>
        <dbReference type="Proteomes" id="UP000069549"/>
    </source>
</evidence>
<evidence type="ECO:0000313" key="4">
    <source>
        <dbReference type="EMBL" id="SCO60697.1"/>
    </source>
</evidence>
<sequence length="1397" mass="169046">MYKLYDAFFFLHINRKISNVKNVIIHTRGIKISKKLYSEFFIFNFENVENLKKIKETSPTITTNYLPPNGDENKKDEKKFLYENILDKSRLKKTRKILSLVKNKLINYDQIYLNRYFFIFYKNIDCLLDFEIINIVYLAVKYKKYHLLRNIDDNNNNVNYGVTTNNNSNNITHHSDTLNSGNVEDISDHIITQRNEINQESIIYSDIRDSDFLGDNTFGKEQKDNTHNMVNNRINTELDKPPKLMKQNNVKQKSIDYVQIFLYKFIKLLREKKKKINVTIFDLYKLTYSINYYKMCVVQKKILNKNNKGNVNLDISYIITYLCVFLKNEIYNIHENNSKNQIKNEKDLNNLLNILIMGQNNLNVYFFNLFYDYLFMILKKNTYPLSIKNICLLLQINKFERTQYDPFFFFLLFNNQKNRKNEDINKYDQKISVDIITKTPFTLKDINYLFFYQLKNNVIYNNSSFNIYLINTLLKSEINSFEFIQNVELFSLMLLHYDYSNFYFNEIYEKYVELIYKMQLYNREMPRHVINNDEINRCHYKFENKNEKTNVYLNIKFISTFSLALYIIRNNLRINEEFYLYIFYLFNNYSHLLTPYEYVIFLNFIYYSNLKNEQYFRKNSLYKNTSKFFINSGTNDMEYLPIDDNIFFLCVYKKIQRIYSYNNDVDLKKYSNIHNYTNLNSKMCNIMPINIMNNTENKSIMKESTYSNGLPKFLKTENEIYNNNMGNDKLIEDKSNIEKNFEKKKIYKNDIIMKLEEQNKNDITIINVKNKSYFMHILDILLLLKNNNYDNKFSDYLFNFFDKNVWKYNINIFDIDKILFSYTQLNIQRNSINLYLLNFIEIVKKNIICNDNIEKETYVFSSMCNILLSFSELNIRDIIDLSIFEKHILIKIDKININSILILIQHFVLREEKKENVSIIIFLLLKYIKKKYGINKKNTNTNEDGDIDKNLVSSLNELKKKNDKNYDFIKNYLDENKHIYVPNKTNQQNSNYIDKNKLQNISIRNKNYNLLFKKKNEDDNYEFLLIRFIFIYIFTHSNLLHDNFNYYYMHGEIYEQNYYKNMLNNFNKIILHLKTNFLDVLNIKEYENSQTDELNNPHYDYHQIDEIKKQNLYPYDTKKCDNITGEINMSLSVNNIISEYKHTETLSNISHSIEKNIENKYNILSKQKFSLLINYFLFIFKHNINFIVQDKNFIENMKMQHFFVKKFKNLYYNYKYSYIYRNIILSIIYNMKKANSLRTNYILNCKIFSQNDNNSYNTSEKNKIDINEYVQIIKFFQHICVQKGKTKNYKNNAFYNYLKKNNIKILNNDDINDQSYEILYNTPIINKFSNYQITNIYINTMFFNYIIPMLIQTSEEKYLAVQIIFNSNENINSYMVSFNLMNSFLNNYNYDTILIKK</sequence>
<evidence type="ECO:0000313" key="3">
    <source>
        <dbReference type="EMBL" id="SCN24261.1"/>
    </source>
</evidence>
<evidence type="ECO:0000313" key="2">
    <source>
        <dbReference type="EMBL" id="SCM20682.1"/>
    </source>
</evidence>
<dbReference type="Proteomes" id="UP000220214">
    <property type="component" value="Chromosome 8"/>
</dbReference>
<name>A0A0Y9VWM9_PLABE</name>
<dbReference type="EMBL" id="LT160028">
    <property type="protein sequence ID" value="CXI29195.1"/>
    <property type="molecule type" value="Genomic_DNA"/>
</dbReference>
<evidence type="ECO:0000313" key="6">
    <source>
        <dbReference type="Proteomes" id="UP000219860"/>
    </source>
</evidence>
<dbReference type="Proteomes" id="UP000516480">
    <property type="component" value="Chromosome 8"/>
</dbReference>
<protein>
    <submittedName>
        <fullName evidence="1">Uncharacterized protein</fullName>
    </submittedName>
</protein>
<dbReference type="Proteomes" id="UP000219860">
    <property type="component" value="Chromosome 8"/>
</dbReference>
<dbReference type="OMA" id="FNYIIPM"/>
<dbReference type="EMBL" id="LT614634">
    <property type="protein sequence ID" value="SCN24261.1"/>
    <property type="molecule type" value="Genomic_DNA"/>
</dbReference>
<evidence type="ECO:0000313" key="7">
    <source>
        <dbReference type="Proteomes" id="UP000220214"/>
    </source>
</evidence>
<proteinExistence type="predicted"/>
<evidence type="ECO:0000313" key="8">
    <source>
        <dbReference type="Proteomes" id="UP000516480"/>
    </source>
</evidence>
<evidence type="ECO:0000313" key="1">
    <source>
        <dbReference type="EMBL" id="CXI29195.1"/>
    </source>
</evidence>
<dbReference type="VEuPathDB" id="PlasmoDB:PBANKA_0802900"/>
<dbReference type="EMBL" id="LT608144">
    <property type="protein sequence ID" value="SCM20682.1"/>
    <property type="molecule type" value="Genomic_DNA"/>
</dbReference>
<accession>A0A0Y9VWM9</accession>
<organism evidence="1 5">
    <name type="scientific">Plasmodium berghei</name>
    <dbReference type="NCBI Taxonomy" id="5821"/>
    <lineage>
        <taxon>Eukaryota</taxon>
        <taxon>Sar</taxon>
        <taxon>Alveolata</taxon>
        <taxon>Apicomplexa</taxon>
        <taxon>Aconoidasida</taxon>
        <taxon>Haemosporida</taxon>
        <taxon>Plasmodiidae</taxon>
        <taxon>Plasmodium</taxon>
        <taxon>Plasmodium (Vinckeia)</taxon>
    </lineage>
</organism>
<dbReference type="Proteomes" id="UP000069549">
    <property type="component" value="Chromosome 8"/>
</dbReference>
<gene>
    <name evidence="1" type="ORF">PBK173_000145300</name>
    <name evidence="3" type="ORF">PBNK65E_000138300</name>
    <name evidence="2" type="ORF">PBNK65NY_000137600</name>
    <name evidence="4" type="ORF">PBSP11A_000137600</name>
</gene>